<comment type="caution">
    <text evidence="1">The sequence shown here is derived from an EMBL/GenBank/DDBJ whole genome shotgun (WGS) entry which is preliminary data.</text>
</comment>
<evidence type="ECO:0008006" key="3">
    <source>
        <dbReference type="Google" id="ProtNLM"/>
    </source>
</evidence>
<gene>
    <name evidence="1" type="ORF">OKW52_22615</name>
</gene>
<sequence>MLRKAMRNYTGDPRAVMLFTLSPWNLDSVGDVLKAAEDHDVKLTFSMYSATTSYLAKLTAGTAADSKYFRLGPSLARAVFTDADLAKAHEAMLDAMQRYPDTVIFSAEYADLITRPGPLYDMDPATGLPLDCGSRIRDPLRYFDTAGTQKQMKCCTPDVDCNHCRLYSGSWSKLFKPTQKHLADVGSFEGWLSMIETIGQIFLYPFPFESDA</sequence>
<keyword evidence="2" id="KW-1185">Reference proteome</keyword>
<dbReference type="Proteomes" id="UP001208938">
    <property type="component" value="Unassembled WGS sequence"/>
</dbReference>
<dbReference type="RefSeq" id="WP_264507853.1">
    <property type="nucleotide sequence ID" value="NZ_JAPDFL010000002.1"/>
</dbReference>
<name>A0ABT3H5E1_9RHOB</name>
<accession>A0ABT3H5E1</accession>
<organism evidence="1 2">
    <name type="scientific">Pararhodobacter zhoushanensis</name>
    <dbReference type="NCBI Taxonomy" id="2479545"/>
    <lineage>
        <taxon>Bacteria</taxon>
        <taxon>Pseudomonadati</taxon>
        <taxon>Pseudomonadota</taxon>
        <taxon>Alphaproteobacteria</taxon>
        <taxon>Rhodobacterales</taxon>
        <taxon>Paracoccaceae</taxon>
        <taxon>Pararhodobacter</taxon>
    </lineage>
</organism>
<proteinExistence type="predicted"/>
<protein>
    <recommendedName>
        <fullName evidence="3">Radical SAM protein</fullName>
    </recommendedName>
</protein>
<evidence type="ECO:0000313" key="1">
    <source>
        <dbReference type="EMBL" id="MCW1934968.1"/>
    </source>
</evidence>
<dbReference type="EMBL" id="JAPDFL010000002">
    <property type="protein sequence ID" value="MCW1934968.1"/>
    <property type="molecule type" value="Genomic_DNA"/>
</dbReference>
<evidence type="ECO:0000313" key="2">
    <source>
        <dbReference type="Proteomes" id="UP001208938"/>
    </source>
</evidence>
<reference evidence="1 2" key="1">
    <citation type="submission" date="2022-10" db="EMBL/GenBank/DDBJ databases">
        <title>Pararhodobacter sp. nov., isolated from marine algae.</title>
        <authorList>
            <person name="Choi B.J."/>
            <person name="Kim J.M."/>
            <person name="Lee J.K."/>
            <person name="Choi D.G."/>
            <person name="Jeon C.O."/>
        </authorList>
    </citation>
    <scope>NUCLEOTIDE SEQUENCE [LARGE SCALE GENOMIC DNA]</scope>
    <source>
        <strain evidence="1 2">ZQ420</strain>
    </source>
</reference>